<gene>
    <name evidence="8" type="ORF">ACMD2_20544</name>
</gene>
<dbReference type="AlphaFoldDB" id="A0A199VP15"/>
<dbReference type="SUPFAM" id="SSF53448">
    <property type="entry name" value="Nucleotide-diphospho-sugar transferases"/>
    <property type="match status" value="1"/>
</dbReference>
<dbReference type="EMBL" id="LSRQ01001232">
    <property type="protein sequence ID" value="OAY78656.1"/>
    <property type="molecule type" value="Genomic_DNA"/>
</dbReference>
<feature type="compositionally biased region" description="Pro residues" evidence="6">
    <location>
        <begin position="223"/>
        <end position="239"/>
    </location>
</feature>
<reference evidence="8 9" key="1">
    <citation type="journal article" date="2016" name="DNA Res.">
        <title>The draft genome of MD-2 pineapple using hybrid error correction of long reads.</title>
        <authorList>
            <person name="Redwan R.M."/>
            <person name="Saidin A."/>
            <person name="Kumar S.V."/>
        </authorList>
    </citation>
    <scope>NUCLEOTIDE SEQUENCE [LARGE SCALE GENOMIC DNA]</scope>
    <source>
        <strain evidence="9">cv. MD2</strain>
        <tissue evidence="8">Leaf</tissue>
    </source>
</reference>
<dbReference type="GO" id="GO:0016757">
    <property type="term" value="F:glycosyltransferase activity"/>
    <property type="evidence" value="ECO:0007669"/>
    <property type="project" value="UniProtKB-KW"/>
</dbReference>
<comment type="caution">
    <text evidence="8">The sequence shown here is derived from an EMBL/GenBank/DDBJ whole genome shotgun (WGS) entry which is preliminary data.</text>
</comment>
<evidence type="ECO:0000256" key="6">
    <source>
        <dbReference type="SAM" id="MobiDB-lite"/>
    </source>
</evidence>
<feature type="chain" id="PRO_5008286031" description="Hexosyltransferase" evidence="7">
    <location>
        <begin position="26"/>
        <end position="373"/>
    </location>
</feature>
<dbReference type="Gene3D" id="3.90.550.10">
    <property type="entry name" value="Spore Coat Polysaccharide Biosynthesis Protein SpsA, Chain A"/>
    <property type="match status" value="1"/>
</dbReference>
<keyword evidence="7" id="KW-0732">Signal</keyword>
<dbReference type="InterPro" id="IPR002495">
    <property type="entry name" value="Glyco_trans_8"/>
</dbReference>
<comment type="similarity">
    <text evidence="2 5">Belongs to the glycosyltransferase 8 family.</text>
</comment>
<dbReference type="PANTHER" id="PTHR13778">
    <property type="entry name" value="GLYCOSYLTRANSFERASE 8 DOMAIN-CONTAINING PROTEIN"/>
    <property type="match status" value="1"/>
</dbReference>
<dbReference type="Pfam" id="PF01501">
    <property type="entry name" value="Glyco_transf_8"/>
    <property type="match status" value="1"/>
</dbReference>
<feature type="compositionally biased region" description="Low complexity" evidence="6">
    <location>
        <begin position="166"/>
        <end position="222"/>
    </location>
</feature>
<protein>
    <recommendedName>
        <fullName evidence="5">Hexosyltransferase</fullName>
        <ecNumber evidence="5">2.4.1.-</ecNumber>
    </recommendedName>
</protein>
<dbReference type="EC" id="2.4.1.-" evidence="5"/>
<dbReference type="GO" id="GO:0005794">
    <property type="term" value="C:Golgi apparatus"/>
    <property type="evidence" value="ECO:0007669"/>
    <property type="project" value="TreeGrafter"/>
</dbReference>
<dbReference type="InterPro" id="IPR050748">
    <property type="entry name" value="Glycosyltrans_8_dom-fam"/>
</dbReference>
<dbReference type="InterPro" id="IPR029044">
    <property type="entry name" value="Nucleotide-diphossugar_trans"/>
</dbReference>
<feature type="signal peptide" evidence="7">
    <location>
        <begin position="1"/>
        <end position="25"/>
    </location>
</feature>
<comment type="pathway">
    <text evidence="1">Glycan metabolism; pectin biosynthesis.</text>
</comment>
<name>A0A199VP15_ANACO</name>
<sequence>MRWPTRFSGLFSAALVMWWCCRVPAVVPAAEAIRSSQLDGLPLPLPLPIGGGGGRHAFRRAPEFRNAAECGGGSGGDGGGVCDESLVHIAITLDEEYLRGSVAAVHSVLRYARCPRTCSSTSWWPPTRRGSRPCPLRVPRLRCKLYFFDPERVRPWSSPELRRNYSPTSSSPACAASSTSTPTSSSSTTSPSSGAPTSPAAPWAPPSTAAPTSPSTSPRASGPTPPSPPPSPPPHPPQGPSCYFNTGVMVLDLDRWRRRGYTRRIERWMEVQKRRRIYELGSLPPFLLVFAGRVAPIDHRWNQHGLGGDNVLGSCRDLHAGPVSLPLERQRQAWARIDALRPCPSTPLVPLRSLPPLRPSPPLLLLLLTAYSR</sequence>
<evidence type="ECO:0000256" key="2">
    <source>
        <dbReference type="ARBA" id="ARBA00006351"/>
    </source>
</evidence>
<evidence type="ECO:0000313" key="9">
    <source>
        <dbReference type="Proteomes" id="UP000092600"/>
    </source>
</evidence>
<feature type="region of interest" description="Disordered" evidence="6">
    <location>
        <begin position="157"/>
        <end position="243"/>
    </location>
</feature>
<proteinExistence type="inferred from homology"/>
<evidence type="ECO:0000256" key="1">
    <source>
        <dbReference type="ARBA" id="ARBA00004877"/>
    </source>
</evidence>
<evidence type="ECO:0000256" key="4">
    <source>
        <dbReference type="ARBA" id="ARBA00022679"/>
    </source>
</evidence>
<dbReference type="PANTHER" id="PTHR13778:SF48">
    <property type="entry name" value="GALACTURONOSYLTRANSFERASE-LIKE 7-RELATED"/>
    <property type="match status" value="1"/>
</dbReference>
<organism evidence="8 9">
    <name type="scientific">Ananas comosus</name>
    <name type="common">Pineapple</name>
    <name type="synonym">Ananas ananas</name>
    <dbReference type="NCBI Taxonomy" id="4615"/>
    <lineage>
        <taxon>Eukaryota</taxon>
        <taxon>Viridiplantae</taxon>
        <taxon>Streptophyta</taxon>
        <taxon>Embryophyta</taxon>
        <taxon>Tracheophyta</taxon>
        <taxon>Spermatophyta</taxon>
        <taxon>Magnoliopsida</taxon>
        <taxon>Liliopsida</taxon>
        <taxon>Poales</taxon>
        <taxon>Bromeliaceae</taxon>
        <taxon>Bromelioideae</taxon>
        <taxon>Ananas</taxon>
    </lineage>
</organism>
<keyword evidence="3" id="KW-0328">Glycosyltransferase</keyword>
<accession>A0A199VP15</accession>
<evidence type="ECO:0000256" key="3">
    <source>
        <dbReference type="ARBA" id="ARBA00022676"/>
    </source>
</evidence>
<keyword evidence="4 8" id="KW-0808">Transferase</keyword>
<dbReference type="Proteomes" id="UP000092600">
    <property type="component" value="Unassembled WGS sequence"/>
</dbReference>
<evidence type="ECO:0000256" key="5">
    <source>
        <dbReference type="RuleBase" id="RU362027"/>
    </source>
</evidence>
<evidence type="ECO:0000256" key="7">
    <source>
        <dbReference type="SAM" id="SignalP"/>
    </source>
</evidence>
<evidence type="ECO:0000313" key="8">
    <source>
        <dbReference type="EMBL" id="OAY78656.1"/>
    </source>
</evidence>